<evidence type="ECO:0008006" key="3">
    <source>
        <dbReference type="Google" id="ProtNLM"/>
    </source>
</evidence>
<gene>
    <name evidence="1" type="ORF">MHY01S_01820</name>
</gene>
<evidence type="ECO:0000313" key="1">
    <source>
        <dbReference type="EMBL" id="GEM82016.1"/>
    </source>
</evidence>
<protein>
    <recommendedName>
        <fullName evidence="3">DUF2946 domain-containing protein</fullName>
    </recommendedName>
</protein>
<accession>A0A511QZ85</accession>
<dbReference type="Proteomes" id="UP000321197">
    <property type="component" value="Unassembled WGS sequence"/>
</dbReference>
<comment type="caution">
    <text evidence="1">The sequence shown here is derived from an EMBL/GenBank/DDBJ whole genome shotgun (WGS) entry which is preliminary data.</text>
</comment>
<name>A0A511QZ85_9DEIN</name>
<dbReference type="EMBL" id="BJXL01000002">
    <property type="protein sequence ID" value="GEM82016.1"/>
    <property type="molecule type" value="Genomic_DNA"/>
</dbReference>
<proteinExistence type="predicted"/>
<organism evidence="1 2">
    <name type="scientific">Meiothermus hypogaeus NBRC 106114</name>
    <dbReference type="NCBI Taxonomy" id="1227553"/>
    <lineage>
        <taxon>Bacteria</taxon>
        <taxon>Thermotogati</taxon>
        <taxon>Deinococcota</taxon>
        <taxon>Deinococci</taxon>
        <taxon>Thermales</taxon>
        <taxon>Thermaceae</taxon>
        <taxon>Meiothermus</taxon>
    </lineage>
</organism>
<reference evidence="1 2" key="1">
    <citation type="submission" date="2019-07" db="EMBL/GenBank/DDBJ databases">
        <title>Whole genome shotgun sequence of Meiothermus hypogaeus NBRC 106114.</title>
        <authorList>
            <person name="Hosoyama A."/>
            <person name="Uohara A."/>
            <person name="Ohji S."/>
            <person name="Ichikawa N."/>
        </authorList>
    </citation>
    <scope>NUCLEOTIDE SEQUENCE [LARGE SCALE GENOMIC DNA]</scope>
    <source>
        <strain evidence="1 2">NBRC 106114</strain>
    </source>
</reference>
<sequence>MIPSMSAVAQARRPLWISFLVGLVLVVSSQYALRDPQTQVLPVAFLPDVFICSFQGGSSHAQPTPTPTHTHQPHCPLCIIGGFSDGAFPIVSVPIPAPQTGPCLVSLEAPKPYLRPAFPLLNRGPPLLV</sequence>
<evidence type="ECO:0000313" key="2">
    <source>
        <dbReference type="Proteomes" id="UP000321197"/>
    </source>
</evidence>
<dbReference type="AlphaFoldDB" id="A0A511QZ85"/>